<sequence length="375" mass="43233">MRILFLTYHGFEEASGISKKMLAQIKGLRQNGHEVHLCYYDIAADGSRCRYVDGKVIHNYGRGRLATLLQRMDYRCINDYCREHAIQLVYARCFMNASPFNIRLFKRLQADGIKSVMEVPTYPYDGEFATLPLKYRIEHIFDKMFRCKLASYMDAIVTFTDEKVIFGQRTICISNGVDFDSIPLHKPIAVTNEIHLIGVAEVHLWHGFDRLIKGLGEYYRQQPVANSNKPDVFFHMVGGVSESMMRDFQAIIRQFGIEKYVVFHGKLFGDELTAVFNQCQFAIGSLARHRSGISCIKTLKNREYAARGIPFIYSEEDSDFDQQPYVMKAPADESPIEISKILDFINHFHISPENIRSSVSLLSWKYQMKRVIDGI</sequence>
<proteinExistence type="predicted"/>
<evidence type="ECO:0000313" key="2">
    <source>
        <dbReference type="Proteomes" id="UP000198779"/>
    </source>
</evidence>
<name>A0A1G7UD53_9BACT</name>
<organism evidence="1 2">
    <name type="scientific">Prevotella communis</name>
    <dbReference type="NCBI Taxonomy" id="2913614"/>
    <lineage>
        <taxon>Bacteria</taxon>
        <taxon>Pseudomonadati</taxon>
        <taxon>Bacteroidota</taxon>
        <taxon>Bacteroidia</taxon>
        <taxon>Bacteroidales</taxon>
        <taxon>Prevotellaceae</taxon>
        <taxon>Prevotella</taxon>
    </lineage>
</organism>
<dbReference type="EMBL" id="FNCQ01000004">
    <property type="protein sequence ID" value="SDG44969.1"/>
    <property type="molecule type" value="Genomic_DNA"/>
</dbReference>
<dbReference type="SUPFAM" id="SSF53756">
    <property type="entry name" value="UDP-Glycosyltransferase/glycogen phosphorylase"/>
    <property type="match status" value="1"/>
</dbReference>
<accession>A0A1G7UD53</accession>
<dbReference type="Proteomes" id="UP000198779">
    <property type="component" value="Unassembled WGS sequence"/>
</dbReference>
<gene>
    <name evidence="1" type="ORF">SAMN04487901_10466</name>
</gene>
<dbReference type="RefSeq" id="WP_091815574.1">
    <property type="nucleotide sequence ID" value="NZ_FNCQ01000004.1"/>
</dbReference>
<evidence type="ECO:0000313" key="1">
    <source>
        <dbReference type="EMBL" id="SDG44969.1"/>
    </source>
</evidence>
<keyword evidence="2" id="KW-1185">Reference proteome</keyword>
<dbReference type="Gene3D" id="3.40.50.2000">
    <property type="entry name" value="Glycogen Phosphorylase B"/>
    <property type="match status" value="2"/>
</dbReference>
<dbReference type="AlphaFoldDB" id="A0A1G7UD53"/>
<reference evidence="2" key="1">
    <citation type="submission" date="2016-10" db="EMBL/GenBank/DDBJ databases">
        <authorList>
            <person name="Varghese N."/>
            <person name="Submissions S."/>
        </authorList>
    </citation>
    <scope>NUCLEOTIDE SEQUENCE [LARGE SCALE GENOMIC DNA]</scope>
    <source>
        <strain evidence="2">BP1-148</strain>
    </source>
</reference>
<protein>
    <submittedName>
        <fullName evidence="1">Uncharacterized protein</fullName>
    </submittedName>
</protein>
<dbReference type="STRING" id="645274.SAMN04487901_10466"/>